<sequence>MPQLTTELLATLEAKDVLPTIDRNTQRGEVAILPQLKPRRNGSGLTLGIVTFNDKKMAGSDGTLTIMTEKAPEASTNDDGMVSIRVASDCGGSWEPLDGDRTTSARPGTAAVQAIRLRPTPIPVRDFLSIVERANRACPPAFPLSKPPHSPGSAVSRRPTTSFPNGASKQSRKTSLPQKVPIKLPRMHILPQWESKWNYVGR</sequence>
<dbReference type="Proteomes" id="UP000053201">
    <property type="component" value="Unassembled WGS sequence"/>
</dbReference>
<feature type="compositionally biased region" description="Polar residues" evidence="1">
    <location>
        <begin position="158"/>
        <end position="177"/>
    </location>
</feature>
<dbReference type="VEuPathDB" id="FungiDB:SPPG_04062"/>
<gene>
    <name evidence="2" type="ORF">SPPG_04062</name>
</gene>
<keyword evidence="3" id="KW-1185">Reference proteome</keyword>
<dbReference type="OrthoDB" id="2125269at2759"/>
<proteinExistence type="predicted"/>
<feature type="compositionally biased region" description="Pro residues" evidence="1">
    <location>
        <begin position="140"/>
        <end position="150"/>
    </location>
</feature>
<dbReference type="AlphaFoldDB" id="A0A0L0HIV3"/>
<protein>
    <submittedName>
        <fullName evidence="2">Uncharacterized protein</fullName>
    </submittedName>
</protein>
<name>A0A0L0HIV3_SPIPD</name>
<dbReference type="GeneID" id="27687536"/>
<feature type="region of interest" description="Disordered" evidence="1">
    <location>
        <begin position="140"/>
        <end position="180"/>
    </location>
</feature>
<evidence type="ECO:0000313" key="2">
    <source>
        <dbReference type="EMBL" id="KND00963.1"/>
    </source>
</evidence>
<reference evidence="2 3" key="1">
    <citation type="submission" date="2009-08" db="EMBL/GenBank/DDBJ databases">
        <title>The Genome Sequence of Spizellomyces punctatus strain DAOM BR117.</title>
        <authorList>
            <consortium name="The Broad Institute Genome Sequencing Platform"/>
            <person name="Russ C."/>
            <person name="Cuomo C."/>
            <person name="Shea T."/>
            <person name="Young S.K."/>
            <person name="Zeng Q."/>
            <person name="Koehrsen M."/>
            <person name="Haas B."/>
            <person name="Borodovsky M."/>
            <person name="Guigo R."/>
            <person name="Alvarado L."/>
            <person name="Berlin A."/>
            <person name="Bochicchio J."/>
            <person name="Borenstein D."/>
            <person name="Chapman S."/>
            <person name="Chen Z."/>
            <person name="Engels R."/>
            <person name="Freedman E."/>
            <person name="Gellesch M."/>
            <person name="Goldberg J."/>
            <person name="Griggs A."/>
            <person name="Gujja S."/>
            <person name="Heiman D."/>
            <person name="Hepburn T."/>
            <person name="Howarth C."/>
            <person name="Jen D."/>
            <person name="Larson L."/>
            <person name="Lewis B."/>
            <person name="Mehta T."/>
            <person name="Park D."/>
            <person name="Pearson M."/>
            <person name="Roberts A."/>
            <person name="Saif S."/>
            <person name="Shenoy N."/>
            <person name="Sisk P."/>
            <person name="Stolte C."/>
            <person name="Sykes S."/>
            <person name="Thomson T."/>
            <person name="Walk T."/>
            <person name="White J."/>
            <person name="Yandava C."/>
            <person name="Burger G."/>
            <person name="Gray M.W."/>
            <person name="Holland P.W.H."/>
            <person name="King N."/>
            <person name="Lang F.B.F."/>
            <person name="Roger A.J."/>
            <person name="Ruiz-Trillo I."/>
            <person name="Lander E."/>
            <person name="Nusbaum C."/>
        </authorList>
    </citation>
    <scope>NUCLEOTIDE SEQUENCE [LARGE SCALE GENOMIC DNA]</scope>
    <source>
        <strain evidence="2 3">DAOM BR117</strain>
    </source>
</reference>
<dbReference type="RefSeq" id="XP_016609002.1">
    <property type="nucleotide sequence ID" value="XM_016752309.1"/>
</dbReference>
<accession>A0A0L0HIV3</accession>
<dbReference type="EMBL" id="KQ257455">
    <property type="protein sequence ID" value="KND00963.1"/>
    <property type="molecule type" value="Genomic_DNA"/>
</dbReference>
<dbReference type="InParanoid" id="A0A0L0HIV3"/>
<evidence type="ECO:0000313" key="3">
    <source>
        <dbReference type="Proteomes" id="UP000053201"/>
    </source>
</evidence>
<organism evidence="2 3">
    <name type="scientific">Spizellomyces punctatus (strain DAOM BR117)</name>
    <dbReference type="NCBI Taxonomy" id="645134"/>
    <lineage>
        <taxon>Eukaryota</taxon>
        <taxon>Fungi</taxon>
        <taxon>Fungi incertae sedis</taxon>
        <taxon>Chytridiomycota</taxon>
        <taxon>Chytridiomycota incertae sedis</taxon>
        <taxon>Chytridiomycetes</taxon>
        <taxon>Spizellomycetales</taxon>
        <taxon>Spizellomycetaceae</taxon>
        <taxon>Spizellomyces</taxon>
    </lineage>
</organism>
<evidence type="ECO:0000256" key="1">
    <source>
        <dbReference type="SAM" id="MobiDB-lite"/>
    </source>
</evidence>